<accession>A0A9X3YDF1</accession>
<protein>
    <submittedName>
        <fullName evidence="1">DUF5431 family protein</fullName>
    </submittedName>
</protein>
<comment type="caution">
    <text evidence="1">The sequence shown here is derived from an EMBL/GenBank/DDBJ whole genome shotgun (WGS) entry which is preliminary data.</text>
</comment>
<dbReference type="Proteomes" id="UP001149314">
    <property type="component" value="Unassembled WGS sequence"/>
</dbReference>
<sequence length="41" mass="4670">MHINSLFNAVDIHLAHTKLALRVADERRNKGGICYPGLRIR</sequence>
<reference evidence="1" key="1">
    <citation type="journal article" date="2023" name="Genes Genomics">
        <title>Genomic insights of Leclercia adecarboxylata strains linked to an outbreak in public hospitals in Mexico.</title>
        <authorList>
            <person name="Barrios-Villa E."/>
            <person name="Pacheco-Flores B."/>
            <person name="Lozano-Zarain P."/>
            <person name="Del Campo-Ortega R."/>
            <person name="de Jesus Ascencio-Montiel I."/>
            <person name="Gonzalez-Leon M."/>
            <person name="Camorlinga-Ponce M."/>
            <person name="Gaytan Cervantes F.J."/>
            <person name="Gonzalez Torres C."/>
            <person name="Aguilar E."/>
            <person name="Gonzalez Ibarra J."/>
            <person name="Torres Lopez F.J."/>
            <person name="Rosas-Vargas H."/>
            <person name="Gonzalez-Bonilla C.R."/>
            <person name="Del Carmen Rocha-Gracia R."/>
        </authorList>
    </citation>
    <scope>NUCLEOTIDE SEQUENCE</scope>
    <source>
        <strain evidence="1">Lac40</strain>
    </source>
</reference>
<proteinExistence type="predicted"/>
<evidence type="ECO:0000313" key="2">
    <source>
        <dbReference type="Proteomes" id="UP001149314"/>
    </source>
</evidence>
<gene>
    <name evidence="1" type="ORF">OEZ79_21795</name>
</gene>
<dbReference type="EMBL" id="JAOURS010000034">
    <property type="protein sequence ID" value="MDC6640863.1"/>
    <property type="molecule type" value="Genomic_DNA"/>
</dbReference>
<dbReference type="InterPro" id="IPR035273">
    <property type="entry name" value="DUF5431"/>
</dbReference>
<dbReference type="Pfam" id="PF17496">
    <property type="entry name" value="DUF5431"/>
    <property type="match status" value="1"/>
</dbReference>
<organism evidence="1 2">
    <name type="scientific">Leclercia adecarboxylata</name>
    <dbReference type="NCBI Taxonomy" id="83655"/>
    <lineage>
        <taxon>Bacteria</taxon>
        <taxon>Pseudomonadati</taxon>
        <taxon>Pseudomonadota</taxon>
        <taxon>Gammaproteobacteria</taxon>
        <taxon>Enterobacterales</taxon>
        <taxon>Enterobacteriaceae</taxon>
        <taxon>Leclercia</taxon>
    </lineage>
</organism>
<evidence type="ECO:0000313" key="1">
    <source>
        <dbReference type="EMBL" id="MDC6640863.1"/>
    </source>
</evidence>
<dbReference type="AlphaFoldDB" id="A0A9X3YDF1"/>
<name>A0A9X3YDF1_9ENTR</name>